<reference evidence="8" key="1">
    <citation type="submission" date="2012-08" db="EMBL/GenBank/DDBJ databases">
        <title>The Genome Sequence of Wuchereria bancrofti.</title>
        <authorList>
            <person name="Nutman T.B."/>
            <person name="Fink D.L."/>
            <person name="Russ C."/>
            <person name="Young S."/>
            <person name="Zeng Q."/>
            <person name="Koehrsen M."/>
            <person name="Alvarado L."/>
            <person name="Berlin A."/>
            <person name="Chapman S.B."/>
            <person name="Chen Z."/>
            <person name="Freedman E."/>
            <person name="Gellesch M."/>
            <person name="Goldberg J."/>
            <person name="Griggs A."/>
            <person name="Gujja S."/>
            <person name="Heilman E.R."/>
            <person name="Heiman D."/>
            <person name="Hepburn T."/>
            <person name="Howarth C."/>
            <person name="Jen D."/>
            <person name="Larson L."/>
            <person name="Lewis B."/>
            <person name="Mehta T."/>
            <person name="Park D."/>
            <person name="Pearson M."/>
            <person name="Roberts A."/>
            <person name="Saif S."/>
            <person name="Shea T."/>
            <person name="Shenoy N."/>
            <person name="Sisk P."/>
            <person name="Stolte C."/>
            <person name="Sykes S."/>
            <person name="Walk T."/>
            <person name="White J."/>
            <person name="Yandava C."/>
            <person name="Haas B."/>
            <person name="Henn M.R."/>
            <person name="Nusbaum C."/>
            <person name="Birren B."/>
        </authorList>
    </citation>
    <scope>NUCLEOTIDE SEQUENCE [LARGE SCALE GENOMIC DNA]</scope>
    <source>
        <strain evidence="8">NA</strain>
    </source>
</reference>
<feature type="compositionally biased region" description="Acidic residues" evidence="5">
    <location>
        <begin position="413"/>
        <end position="425"/>
    </location>
</feature>
<dbReference type="PANTHER" id="PTHR15272">
    <property type="entry name" value="CHROMATIN ASSEMBLY FACTOR 1 SUBUNIT A CAF-1 SUBUNIT A"/>
    <property type="match status" value="1"/>
</dbReference>
<evidence type="ECO:0000256" key="4">
    <source>
        <dbReference type="ARBA" id="ARBA00023242"/>
    </source>
</evidence>
<feature type="compositionally biased region" description="Acidic residues" evidence="5">
    <location>
        <begin position="299"/>
        <end position="319"/>
    </location>
</feature>
<evidence type="ECO:0000256" key="5">
    <source>
        <dbReference type="SAM" id="MobiDB-lite"/>
    </source>
</evidence>
<dbReference type="Proteomes" id="UP000004810">
    <property type="component" value="Unassembled WGS sequence"/>
</dbReference>
<comment type="caution">
    <text evidence="7">The sequence shown here is derived from an EMBL/GenBank/DDBJ whole genome shotgun (WGS) entry which is preliminary data.</text>
</comment>
<protein>
    <recommendedName>
        <fullName evidence="6">Chromatin assembly factor 1 subunit A dimerization domain-containing protein</fullName>
    </recommendedName>
</protein>
<comment type="subcellular location">
    <subcellularLocation>
        <location evidence="1">Nucleus</location>
    </subcellularLocation>
</comment>
<keyword evidence="3" id="KW-0234">DNA repair</keyword>
<feature type="compositionally biased region" description="Basic and acidic residues" evidence="5">
    <location>
        <begin position="139"/>
        <end position="157"/>
    </location>
</feature>
<dbReference type="Pfam" id="PF12253">
    <property type="entry name" value="CAF1A_dimeriz"/>
    <property type="match status" value="1"/>
</dbReference>
<feature type="compositionally biased region" description="Basic and acidic residues" evidence="5">
    <location>
        <begin position="70"/>
        <end position="130"/>
    </location>
</feature>
<dbReference type="GO" id="GO:0006281">
    <property type="term" value="P:DNA repair"/>
    <property type="evidence" value="ECO:0007669"/>
    <property type="project" value="UniProtKB-KW"/>
</dbReference>
<dbReference type="EMBL" id="ADBV01003042">
    <property type="protein sequence ID" value="EJW82201.1"/>
    <property type="molecule type" value="Genomic_DNA"/>
</dbReference>
<keyword evidence="4" id="KW-0539">Nucleus</keyword>
<evidence type="ECO:0000259" key="6">
    <source>
        <dbReference type="Pfam" id="PF12253"/>
    </source>
</evidence>
<dbReference type="GO" id="GO:0033186">
    <property type="term" value="C:CAF-1 complex"/>
    <property type="evidence" value="ECO:0007669"/>
    <property type="project" value="TreeGrafter"/>
</dbReference>
<evidence type="ECO:0000256" key="3">
    <source>
        <dbReference type="ARBA" id="ARBA00023204"/>
    </source>
</evidence>
<proteinExistence type="predicted"/>
<feature type="region of interest" description="Disordered" evidence="5">
    <location>
        <begin position="413"/>
        <end position="441"/>
    </location>
</feature>
<dbReference type="PANTHER" id="PTHR15272:SF0">
    <property type="entry name" value="CHROMATIN ASSEMBLY FACTOR 1 SUBUNIT A"/>
    <property type="match status" value="1"/>
</dbReference>
<feature type="region of interest" description="Disordered" evidence="5">
    <location>
        <begin position="299"/>
        <end position="328"/>
    </location>
</feature>
<name>J9EID6_WUCBA</name>
<dbReference type="GO" id="GO:0006334">
    <property type="term" value="P:nucleosome assembly"/>
    <property type="evidence" value="ECO:0007669"/>
    <property type="project" value="TreeGrafter"/>
</dbReference>
<evidence type="ECO:0000313" key="8">
    <source>
        <dbReference type="Proteomes" id="UP000004810"/>
    </source>
</evidence>
<evidence type="ECO:0000256" key="1">
    <source>
        <dbReference type="ARBA" id="ARBA00004123"/>
    </source>
</evidence>
<dbReference type="AlphaFoldDB" id="J9EID6"/>
<gene>
    <name evidence="7" type="ORF">WUBG_06889</name>
</gene>
<evidence type="ECO:0000313" key="7">
    <source>
        <dbReference type="EMBL" id="EJW82201.1"/>
    </source>
</evidence>
<dbReference type="InterPro" id="IPR022043">
    <property type="entry name" value="CAF1A_DD"/>
</dbReference>
<feature type="region of interest" description="Disordered" evidence="5">
    <location>
        <begin position="61"/>
        <end position="157"/>
    </location>
</feature>
<evidence type="ECO:0000256" key="2">
    <source>
        <dbReference type="ARBA" id="ARBA00022763"/>
    </source>
</evidence>
<feature type="domain" description="Chromatin assembly factor 1 subunit A dimerization" evidence="6">
    <location>
        <begin position="253"/>
        <end position="322"/>
    </location>
</feature>
<dbReference type="GO" id="GO:0005634">
    <property type="term" value="C:nucleus"/>
    <property type="evidence" value="ECO:0007669"/>
    <property type="project" value="UniProtKB-SubCell"/>
</dbReference>
<accession>J9EID6</accession>
<keyword evidence="2" id="KW-0227">DNA damage</keyword>
<feature type="region of interest" description="Disordered" evidence="5">
    <location>
        <begin position="334"/>
        <end position="353"/>
    </location>
</feature>
<organism evidence="7 8">
    <name type="scientific">Wuchereria bancrofti</name>
    <dbReference type="NCBI Taxonomy" id="6293"/>
    <lineage>
        <taxon>Eukaryota</taxon>
        <taxon>Metazoa</taxon>
        <taxon>Ecdysozoa</taxon>
        <taxon>Nematoda</taxon>
        <taxon>Chromadorea</taxon>
        <taxon>Rhabditida</taxon>
        <taxon>Spirurina</taxon>
        <taxon>Spiruromorpha</taxon>
        <taxon>Filarioidea</taxon>
        <taxon>Onchocercidae</taxon>
        <taxon>Wuchereria</taxon>
    </lineage>
</organism>
<sequence>MDINGYKKENEEVEVKIYSSERCFDEKVQQCSDEVIASEIDDFVREVVEAVAYIVDCRKASSAGRKHIVDKKNREAAVKEKRRRKEEAQKEREKLKREQEEAKEKKRKEDLWRKEERKKEEEEKKSDEERKKRRRGVKKEKEEEERREKRKREEEAVQLKKKRESDRFLSFFDKKRKMEGEFETSETVQTSSVLNVLPFFCKQGVSLAPMFRRKPLSKEVHDSLLMEVHPVERLYLSTIKPRTVGKLKLNRAKLFQFHDNWRPPYYGTWRKRSTVITGRRPFAKDTEILDYEVDSDEEWEIPEGDDCDESTMSEDEEDSDHSSDSDGFIVQHGYLSEGEGEDEQDRLEYREDSNRRAERLRAVANEWKHNLEQKSKKFDKPLIPLLWGPHFELPAKGVPEEVEQAVFFEYSDENDVVEDDYDNSDGDAGSNSYHDDIYIED</sequence>